<evidence type="ECO:0000313" key="3">
    <source>
        <dbReference type="EMBL" id="CAD5111870.1"/>
    </source>
</evidence>
<dbReference type="Pfam" id="PF00235">
    <property type="entry name" value="Profilin"/>
    <property type="match status" value="1"/>
</dbReference>
<proteinExistence type="inferred from homology"/>
<sequence>MPTAWRDYIENSLLVTGWLKEAGIYGLTDGSCWAGTECLKTLQPLHVLRLSEAFIDSAEELLIGDKRFSCVQQERDVLLGKSTNGSGSCVICKGSKLLIISLCDNAQLGNAYSLVSRLVRYLRDRGY</sequence>
<keyword evidence="4" id="KW-1185">Reference proteome</keyword>
<keyword evidence="2" id="KW-0009">Actin-binding</keyword>
<evidence type="ECO:0000256" key="1">
    <source>
        <dbReference type="ARBA" id="ARBA00010058"/>
    </source>
</evidence>
<gene>
    <name evidence="3" type="ORF">DGYR_LOCUS1098</name>
</gene>
<dbReference type="GO" id="GO:0003779">
    <property type="term" value="F:actin binding"/>
    <property type="evidence" value="ECO:0007669"/>
    <property type="project" value="UniProtKB-KW"/>
</dbReference>
<dbReference type="OrthoDB" id="421374at2759"/>
<evidence type="ECO:0000313" key="4">
    <source>
        <dbReference type="Proteomes" id="UP000549394"/>
    </source>
</evidence>
<name>A0A7I8V989_9ANNE</name>
<accession>A0A7I8V989</accession>
<dbReference type="EMBL" id="CAJFCJ010000002">
    <property type="protein sequence ID" value="CAD5111870.1"/>
    <property type="molecule type" value="Genomic_DNA"/>
</dbReference>
<reference evidence="3 4" key="1">
    <citation type="submission" date="2020-08" db="EMBL/GenBank/DDBJ databases">
        <authorList>
            <person name="Hejnol A."/>
        </authorList>
    </citation>
    <scope>NUCLEOTIDE SEQUENCE [LARGE SCALE GENOMIC DNA]</scope>
</reference>
<dbReference type="Proteomes" id="UP000549394">
    <property type="component" value="Unassembled WGS sequence"/>
</dbReference>
<dbReference type="InterPro" id="IPR048278">
    <property type="entry name" value="PFN"/>
</dbReference>
<dbReference type="InterPro" id="IPR005455">
    <property type="entry name" value="PFN_euk"/>
</dbReference>
<comment type="caution">
    <text evidence="3">The sequence shown here is derived from an EMBL/GenBank/DDBJ whole genome shotgun (WGS) entry which is preliminary data.</text>
</comment>
<protein>
    <recommendedName>
        <fullName evidence="2">Profilin</fullName>
    </recommendedName>
</protein>
<dbReference type="Gene3D" id="3.30.450.30">
    <property type="entry name" value="Dynein light chain 2a, cytoplasmic"/>
    <property type="match status" value="1"/>
</dbReference>
<dbReference type="InterPro" id="IPR036140">
    <property type="entry name" value="PFN_sf"/>
</dbReference>
<dbReference type="SUPFAM" id="SSF55770">
    <property type="entry name" value="Profilin (actin-binding protein)"/>
    <property type="match status" value="1"/>
</dbReference>
<organism evidence="3 4">
    <name type="scientific">Dimorphilus gyrociliatus</name>
    <dbReference type="NCBI Taxonomy" id="2664684"/>
    <lineage>
        <taxon>Eukaryota</taxon>
        <taxon>Metazoa</taxon>
        <taxon>Spiralia</taxon>
        <taxon>Lophotrochozoa</taxon>
        <taxon>Annelida</taxon>
        <taxon>Polychaeta</taxon>
        <taxon>Polychaeta incertae sedis</taxon>
        <taxon>Dinophilidae</taxon>
        <taxon>Dimorphilus</taxon>
    </lineage>
</organism>
<comment type="similarity">
    <text evidence="1 2">Belongs to the profilin family.</text>
</comment>
<dbReference type="SMART" id="SM00392">
    <property type="entry name" value="PROF"/>
    <property type="match status" value="1"/>
</dbReference>
<dbReference type="AlphaFoldDB" id="A0A7I8V989"/>
<evidence type="ECO:0000256" key="2">
    <source>
        <dbReference type="RuleBase" id="RU003909"/>
    </source>
</evidence>